<organism evidence="2 3">
    <name type="scientific">Trichophyton tonsurans (strain CBS 112818)</name>
    <name type="common">Scalp ringworm fungus</name>
    <dbReference type="NCBI Taxonomy" id="647933"/>
    <lineage>
        <taxon>Eukaryota</taxon>
        <taxon>Fungi</taxon>
        <taxon>Dikarya</taxon>
        <taxon>Ascomycota</taxon>
        <taxon>Pezizomycotina</taxon>
        <taxon>Eurotiomycetes</taxon>
        <taxon>Eurotiomycetidae</taxon>
        <taxon>Onygenales</taxon>
        <taxon>Arthrodermataceae</taxon>
        <taxon>Trichophyton</taxon>
    </lineage>
</organism>
<sequence>MYYQQAPRHRVLQSQLTIIEVEFLHDLVLRQSTDAQHIIELERLLQKAGISNQRLRIANNTLSKQYHGLRMAQTESMDIREGLMSEISELEEVIDSNKETIRLLHEQLTDYKSAERK</sequence>
<evidence type="ECO:0000256" key="1">
    <source>
        <dbReference type="SAM" id="Coils"/>
    </source>
</evidence>
<dbReference type="EMBL" id="GG698526">
    <property type="protein sequence ID" value="EGD99742.1"/>
    <property type="molecule type" value="Genomic_DNA"/>
</dbReference>
<evidence type="ECO:0000313" key="2">
    <source>
        <dbReference type="EMBL" id="EGD99742.1"/>
    </source>
</evidence>
<proteinExistence type="predicted"/>
<name>F2S843_TRIT1</name>
<evidence type="ECO:0000313" key="3">
    <source>
        <dbReference type="Proteomes" id="UP000009172"/>
    </source>
</evidence>
<keyword evidence="3" id="KW-1185">Reference proteome</keyword>
<dbReference type="HOGENOM" id="CLU_2110673_0_0_1"/>
<gene>
    <name evidence="2" type="ORF">TESG_07081</name>
</gene>
<protein>
    <submittedName>
        <fullName evidence="2">Uncharacterized protein</fullName>
    </submittedName>
</protein>
<dbReference type="AlphaFoldDB" id="F2S843"/>
<feature type="coiled-coil region" evidence="1">
    <location>
        <begin position="80"/>
        <end position="107"/>
    </location>
</feature>
<dbReference type="Proteomes" id="UP000009172">
    <property type="component" value="Unassembled WGS sequence"/>
</dbReference>
<reference evidence="3" key="1">
    <citation type="journal article" date="2012" name="MBio">
        <title>Comparative genome analysis of Trichophyton rubrum and related dermatophytes reveals candidate genes involved in infection.</title>
        <authorList>
            <person name="Martinez D.A."/>
            <person name="Oliver B.G."/>
            <person name="Graeser Y."/>
            <person name="Goldberg J.M."/>
            <person name="Li W."/>
            <person name="Martinez-Rossi N.M."/>
            <person name="Monod M."/>
            <person name="Shelest E."/>
            <person name="Barton R.C."/>
            <person name="Birch E."/>
            <person name="Brakhage A.A."/>
            <person name="Chen Z."/>
            <person name="Gurr S.J."/>
            <person name="Heiman D."/>
            <person name="Heitman J."/>
            <person name="Kosti I."/>
            <person name="Rossi A."/>
            <person name="Saif S."/>
            <person name="Samalova M."/>
            <person name="Saunders C.W."/>
            <person name="Shea T."/>
            <person name="Summerbell R.C."/>
            <person name="Xu J."/>
            <person name="Young S."/>
            <person name="Zeng Q."/>
            <person name="Birren B.W."/>
            <person name="Cuomo C.A."/>
            <person name="White T.C."/>
        </authorList>
    </citation>
    <scope>NUCLEOTIDE SEQUENCE [LARGE SCALE GENOMIC DNA]</scope>
    <source>
        <strain evidence="3">CBS 112818</strain>
    </source>
</reference>
<keyword evidence="1" id="KW-0175">Coiled coil</keyword>
<accession>F2S843</accession>